<keyword evidence="2" id="KW-1133">Transmembrane helix</keyword>
<keyword evidence="4" id="KW-1185">Reference proteome</keyword>
<sequence>MSTRPFQISALSPILEYAPQRPDAPGSPWKSDSGSMVNSNANTGNPGRYLQGTGTVTVQGFGTGFSIAGSLQGVYCSYTAVLSAGAGNKHDTSSISPQTAPPATGMLAQFTGLENDNWVLKLRGDCSNGSFLKITQAVIDGWVGGDGGTVSNNTLDDQSNQLRYSDVDWGQTKGLAAPFYGDSQHYTGVSGATMNLTFSGTAIVVWSSVDNQHGPYSVALRKASDPYTDDGVAVRTGFNPFLAVPVPFFFASGLNPSQQYTLTLKNRATNGTYLDLDYISIYTSTGGGPPNGGFSGLLAPAPKKNNLPIIIGAVVGGVALLLLLLVLIWFIRKRRTTRVQRNQGTRPLDDQKGSSNDHVIPLQTHGNVTPYRTPGSPFTHESQALLQGSPQQGSIPMSSTMSTTTGGYDPYAAFGGGYPTPHSSSVHGSSIIDPVQARRQGKAAEIEAARERMRHGNNGSTGMLSPTTPNPATSTTNSTFGPSWETSSHGQSSSDPSSMPATHIPHRTPDDPPPSYYQT</sequence>
<proteinExistence type="predicted"/>
<dbReference type="Proteomes" id="UP000007148">
    <property type="component" value="Unassembled WGS sequence"/>
</dbReference>
<evidence type="ECO:0000313" key="4">
    <source>
        <dbReference type="Proteomes" id="UP000007148"/>
    </source>
</evidence>
<protein>
    <submittedName>
        <fullName evidence="3">Uncharacterized protein</fullName>
    </submittedName>
</protein>
<dbReference type="OrthoDB" id="2563669at2759"/>
<dbReference type="EMBL" id="CAFZ01000567">
    <property type="protein sequence ID" value="CCA75970.1"/>
    <property type="molecule type" value="Genomic_DNA"/>
</dbReference>
<organism evidence="3 4">
    <name type="scientific">Serendipita indica (strain DSM 11827)</name>
    <name type="common">Root endophyte fungus</name>
    <name type="synonym">Piriformospora indica</name>
    <dbReference type="NCBI Taxonomy" id="1109443"/>
    <lineage>
        <taxon>Eukaryota</taxon>
        <taxon>Fungi</taxon>
        <taxon>Dikarya</taxon>
        <taxon>Basidiomycota</taxon>
        <taxon>Agaricomycotina</taxon>
        <taxon>Agaricomycetes</taxon>
        <taxon>Sebacinales</taxon>
        <taxon>Serendipitaceae</taxon>
        <taxon>Serendipita</taxon>
    </lineage>
</organism>
<keyword evidence="2" id="KW-0472">Membrane</keyword>
<feature type="transmembrane region" description="Helical" evidence="2">
    <location>
        <begin position="307"/>
        <end position="331"/>
    </location>
</feature>
<dbReference type="STRING" id="1109443.G4TXC7"/>
<feature type="region of interest" description="Disordered" evidence="1">
    <location>
        <begin position="339"/>
        <end position="402"/>
    </location>
</feature>
<dbReference type="AlphaFoldDB" id="G4TXC7"/>
<feature type="region of interest" description="Disordered" evidence="1">
    <location>
        <begin position="419"/>
        <end position="519"/>
    </location>
</feature>
<feature type="compositionally biased region" description="Low complexity" evidence="1">
    <location>
        <begin position="465"/>
        <end position="479"/>
    </location>
</feature>
<feature type="compositionally biased region" description="Low complexity" evidence="1">
    <location>
        <begin position="487"/>
        <end position="498"/>
    </location>
</feature>
<feature type="compositionally biased region" description="Basic and acidic residues" evidence="1">
    <location>
        <begin position="442"/>
        <end position="451"/>
    </location>
</feature>
<gene>
    <name evidence="3" type="ORF">PIIN_09966</name>
</gene>
<dbReference type="OMA" id="MPATHIP"/>
<comment type="caution">
    <text evidence="3">The sequence shown here is derived from an EMBL/GenBank/DDBJ whole genome shotgun (WGS) entry which is preliminary data.</text>
</comment>
<evidence type="ECO:0000256" key="1">
    <source>
        <dbReference type="SAM" id="MobiDB-lite"/>
    </source>
</evidence>
<reference evidence="3 4" key="1">
    <citation type="journal article" date="2011" name="PLoS Pathog.">
        <title>Endophytic Life Strategies Decoded by Genome and Transcriptome Analyses of the Mutualistic Root Symbiont Piriformospora indica.</title>
        <authorList>
            <person name="Zuccaro A."/>
            <person name="Lahrmann U."/>
            <person name="Guldener U."/>
            <person name="Langen G."/>
            <person name="Pfiffi S."/>
            <person name="Biedenkopf D."/>
            <person name="Wong P."/>
            <person name="Samans B."/>
            <person name="Grimm C."/>
            <person name="Basiewicz M."/>
            <person name="Murat C."/>
            <person name="Martin F."/>
            <person name="Kogel K.H."/>
        </authorList>
    </citation>
    <scope>NUCLEOTIDE SEQUENCE [LARGE SCALE GENOMIC DNA]</scope>
    <source>
        <strain evidence="3 4">DSM 11827</strain>
    </source>
</reference>
<dbReference type="InParanoid" id="G4TXC7"/>
<feature type="compositionally biased region" description="Polar residues" evidence="1">
    <location>
        <begin position="30"/>
        <end position="45"/>
    </location>
</feature>
<accession>G4TXC7</accession>
<feature type="compositionally biased region" description="Polar residues" evidence="1">
    <location>
        <begin position="379"/>
        <end position="396"/>
    </location>
</feature>
<evidence type="ECO:0000313" key="3">
    <source>
        <dbReference type="EMBL" id="CCA75970.1"/>
    </source>
</evidence>
<evidence type="ECO:0000256" key="2">
    <source>
        <dbReference type="SAM" id="Phobius"/>
    </source>
</evidence>
<dbReference type="HOGENOM" id="CLU_039958_0_0_1"/>
<feature type="region of interest" description="Disordered" evidence="1">
    <location>
        <begin position="17"/>
        <end position="48"/>
    </location>
</feature>
<keyword evidence="2" id="KW-0812">Transmembrane</keyword>
<name>G4TXC7_SERID</name>
<dbReference type="Gene3D" id="2.60.120.260">
    <property type="entry name" value="Galactose-binding domain-like"/>
    <property type="match status" value="1"/>
</dbReference>